<dbReference type="GO" id="GO:0008757">
    <property type="term" value="F:S-adenosylmethionine-dependent methyltransferase activity"/>
    <property type="evidence" value="ECO:0007669"/>
    <property type="project" value="InterPro"/>
</dbReference>
<dbReference type="EMBL" id="LAQT01000001">
    <property type="protein sequence ID" value="KPC55391.1"/>
    <property type="molecule type" value="Genomic_DNA"/>
</dbReference>
<dbReference type="InterPro" id="IPR006094">
    <property type="entry name" value="Oxid_FAD_bind_N"/>
</dbReference>
<dbReference type="InterPro" id="IPR016169">
    <property type="entry name" value="FAD-bd_PCMH_sub2"/>
</dbReference>
<dbReference type="InterPro" id="IPR010031">
    <property type="entry name" value="FAD_lactone_oxidase-like"/>
</dbReference>
<feature type="domain" description="FAD-binding PCMH-type" evidence="3">
    <location>
        <begin position="8"/>
        <end position="179"/>
    </location>
</feature>
<dbReference type="SUPFAM" id="SSF55103">
    <property type="entry name" value="FAD-linked oxidases, C-terminal domain"/>
    <property type="match status" value="1"/>
</dbReference>
<evidence type="ECO:0000259" key="3">
    <source>
        <dbReference type="PROSITE" id="PS51387"/>
    </source>
</evidence>
<dbReference type="InterPro" id="IPR036318">
    <property type="entry name" value="FAD-bd_PCMH-like_sf"/>
</dbReference>
<dbReference type="SUPFAM" id="SSF53335">
    <property type="entry name" value="S-adenosyl-L-methionine-dependent methyltransferases"/>
    <property type="match status" value="1"/>
</dbReference>
<evidence type="ECO:0000313" key="5">
    <source>
        <dbReference type="Proteomes" id="UP000037939"/>
    </source>
</evidence>
<dbReference type="Pfam" id="PF08241">
    <property type="entry name" value="Methyltransf_11"/>
    <property type="match status" value="1"/>
</dbReference>
<proteinExistence type="predicted"/>
<dbReference type="PANTHER" id="PTHR43762:SF1">
    <property type="entry name" value="D-ARABINONO-1,4-LACTONE OXIDASE"/>
    <property type="match status" value="1"/>
</dbReference>
<dbReference type="Gene3D" id="3.30.465.10">
    <property type="match status" value="1"/>
</dbReference>
<dbReference type="PROSITE" id="PS51387">
    <property type="entry name" value="FAD_PCMH"/>
    <property type="match status" value="1"/>
</dbReference>
<keyword evidence="2" id="KW-0274">FAD</keyword>
<comment type="caution">
    <text evidence="4">The sequence shown here is derived from an EMBL/GenBank/DDBJ whole genome shotgun (WGS) entry which is preliminary data.</text>
</comment>
<dbReference type="InterPro" id="IPR013216">
    <property type="entry name" value="Methyltransf_11"/>
</dbReference>
<dbReference type="SUPFAM" id="SSF56176">
    <property type="entry name" value="FAD-binding/transporter-associated domain-like"/>
    <property type="match status" value="1"/>
</dbReference>
<dbReference type="EC" id="1.-.-.-" evidence="4"/>
<dbReference type="Pfam" id="PF01565">
    <property type="entry name" value="FAD_binding_4"/>
    <property type="match status" value="1"/>
</dbReference>
<sequence length="738" mass="83175">MTTVNDVTGLNRIPVFAITRPTSTEEVAAAVRSTTLPVSVGGGHFSMGGHTASPGSLHLDLRALNAILAFEPARALLRVQAGTRWCDIQRFIDPHGFAVKIMQTYANFTVGGALSVNAHGRYMGLGPVVSSVRALTLVLADGRIVVANRQQNAELFRAAIGGYGAIGIITEVELELASNRRVERQHKTLPVAQYRAWFDAHVEGRADVVFHNFDLYPPHYRHGRAVSWVHTDKPASAPRLQPLARRFWLARYLMWAITETPMGKLRRQHVYDPVLYLRKPVHWRNYEAGYDVAELEPLDRERRTYVLQEYFVPVARFEQFAAALGATLQAHRVNAVNVSVRHATGDDTTLLNWARGDTYAFVLYYKQRTRANAQERVAVWTRELIEHVLAAGGTYYLPYQLHATADQFHRAYPRARELFALKQQLDPDYRLRGALWDRYYAPQRQAEIQPASAPAQRPQLFAAVYDQTESADRFYRFLQNIFNVVPEDRLHTLIKQALTQHRDDEAIYRAIQSGLPAITPRLAALTHALPSLATQKQEMGRQTAQLIARRDLVDYVEIGSTGRYVNALKKHLRLRGRVTLAHELAPGMSPVDIVERGQIRPVGEYVPMRAFEPLSLPDASADLVSCFVGLHHMPTARLQPFLRAIARVLRPGGYFVVRDHDVTTPEMDQFVALAHTVFNAGLGERWETNQAEPRFFNSVQYWVEQIEAAGLRHTGDKLLQAGDPSQNVLMAFVKAESV</sequence>
<dbReference type="GO" id="GO:0071949">
    <property type="term" value="F:FAD binding"/>
    <property type="evidence" value="ECO:0007669"/>
    <property type="project" value="InterPro"/>
</dbReference>
<reference evidence="4 5" key="1">
    <citation type="submission" date="2015-07" db="EMBL/GenBank/DDBJ databases">
        <title>Draft genome sequence of the Amantichitinum ursilacus IGB-41, a new chitin-degrading bacterium.</title>
        <authorList>
            <person name="Kirstahler P."/>
            <person name="Guenther M."/>
            <person name="Grumaz C."/>
            <person name="Rupp S."/>
            <person name="Zibek S."/>
            <person name="Sohn K."/>
        </authorList>
    </citation>
    <scope>NUCLEOTIDE SEQUENCE [LARGE SCALE GENOMIC DNA]</scope>
    <source>
        <strain evidence="4 5">IGB-41</strain>
    </source>
</reference>
<keyword evidence="4" id="KW-0560">Oxidoreductase</keyword>
<keyword evidence="5" id="KW-1185">Reference proteome</keyword>
<evidence type="ECO:0000256" key="1">
    <source>
        <dbReference type="ARBA" id="ARBA00022630"/>
    </source>
</evidence>
<dbReference type="GO" id="GO:0016899">
    <property type="term" value="F:oxidoreductase activity, acting on the CH-OH group of donors, oxygen as acceptor"/>
    <property type="evidence" value="ECO:0007669"/>
    <property type="project" value="InterPro"/>
</dbReference>
<gene>
    <name evidence="4" type="primary">dprE1</name>
    <name evidence="4" type="ORF">WG78_02000</name>
</gene>
<organism evidence="4 5">
    <name type="scientific">Amantichitinum ursilacus</name>
    <dbReference type="NCBI Taxonomy" id="857265"/>
    <lineage>
        <taxon>Bacteria</taxon>
        <taxon>Pseudomonadati</taxon>
        <taxon>Pseudomonadota</taxon>
        <taxon>Betaproteobacteria</taxon>
        <taxon>Neisseriales</taxon>
        <taxon>Chitinibacteraceae</taxon>
        <taxon>Amantichitinum</taxon>
    </lineage>
</organism>
<dbReference type="OrthoDB" id="9800184at2"/>
<keyword evidence="1" id="KW-0285">Flavoprotein</keyword>
<dbReference type="CDD" id="cd02440">
    <property type="entry name" value="AdoMet_MTases"/>
    <property type="match status" value="1"/>
</dbReference>
<dbReference type="InterPro" id="IPR016166">
    <property type="entry name" value="FAD-bd_PCMH"/>
</dbReference>
<dbReference type="PANTHER" id="PTHR43762">
    <property type="entry name" value="L-GULONOLACTONE OXIDASE"/>
    <property type="match status" value="1"/>
</dbReference>
<evidence type="ECO:0000256" key="2">
    <source>
        <dbReference type="ARBA" id="ARBA00022827"/>
    </source>
</evidence>
<dbReference type="RefSeq" id="WP_053936088.1">
    <property type="nucleotide sequence ID" value="NZ_LAQT01000001.1"/>
</dbReference>
<protein>
    <submittedName>
        <fullName evidence="4">Putative decaprenylphosphoryl-beta-D-ribose oxidase</fullName>
        <ecNumber evidence="4">1.-.-.-</ecNumber>
    </submittedName>
</protein>
<dbReference type="Proteomes" id="UP000037939">
    <property type="component" value="Unassembled WGS sequence"/>
</dbReference>
<dbReference type="STRING" id="857265.WG78_02000"/>
<dbReference type="InterPro" id="IPR016164">
    <property type="entry name" value="FAD-linked_Oxase-like_C"/>
</dbReference>
<name>A0A0N0GR69_9NEIS</name>
<dbReference type="AlphaFoldDB" id="A0A0N0GR69"/>
<dbReference type="InterPro" id="IPR029063">
    <property type="entry name" value="SAM-dependent_MTases_sf"/>
</dbReference>
<dbReference type="PATRIC" id="fig|857265.3.peg.419"/>
<accession>A0A0N0GR69</accession>
<evidence type="ECO:0000313" key="4">
    <source>
        <dbReference type="EMBL" id="KPC55391.1"/>
    </source>
</evidence>
<dbReference type="Gene3D" id="3.40.50.150">
    <property type="entry name" value="Vaccinia Virus protein VP39"/>
    <property type="match status" value="1"/>
</dbReference>